<dbReference type="GO" id="GO:0016887">
    <property type="term" value="F:ATP hydrolysis activity"/>
    <property type="evidence" value="ECO:0007669"/>
    <property type="project" value="InterPro"/>
</dbReference>
<evidence type="ECO:0000259" key="2">
    <source>
        <dbReference type="PROSITE" id="PS00662"/>
    </source>
</evidence>
<evidence type="ECO:0000313" key="3">
    <source>
        <dbReference type="EMBL" id="MST62485.1"/>
    </source>
</evidence>
<dbReference type="PROSITE" id="PS00662">
    <property type="entry name" value="T2SP_E"/>
    <property type="match status" value="1"/>
</dbReference>
<dbReference type="SUPFAM" id="SSF52540">
    <property type="entry name" value="P-loop containing nucleoside triphosphate hydrolases"/>
    <property type="match status" value="1"/>
</dbReference>
<dbReference type="AlphaFoldDB" id="A0A6N7X018"/>
<dbReference type="InterPro" id="IPR001482">
    <property type="entry name" value="T2SS/T4SS_dom"/>
</dbReference>
<proteinExistence type="inferred from homology"/>
<feature type="domain" description="Bacterial type II secretion system protein E" evidence="2">
    <location>
        <begin position="219"/>
        <end position="233"/>
    </location>
</feature>
<organism evidence="3 4">
    <name type="scientific">Peptostreptococcus porci</name>
    <dbReference type="NCBI Taxonomy" id="2652282"/>
    <lineage>
        <taxon>Bacteria</taxon>
        <taxon>Bacillati</taxon>
        <taxon>Bacillota</taxon>
        <taxon>Clostridia</taxon>
        <taxon>Peptostreptococcales</taxon>
        <taxon>Peptostreptococcaceae</taxon>
        <taxon>Peptostreptococcus</taxon>
    </lineage>
</organism>
<keyword evidence="4" id="KW-1185">Reference proteome</keyword>
<evidence type="ECO:0000313" key="4">
    <source>
        <dbReference type="Proteomes" id="UP000440713"/>
    </source>
</evidence>
<dbReference type="RefSeq" id="WP_154537879.1">
    <property type="nucleotide sequence ID" value="NZ_JAXFFP010000009.1"/>
</dbReference>
<sequence>MNKISDFILRHELSMLEGDEFIDNYSLEQYEVRESSNSSICDFSDIHIKENGFIYCRIHGEIEKTDCFVDKEDIKDFFEKIGRKSIFDSIDKVNELDFAFELGKYRYRGNLFLTCGRFGIVLRKIHGRIKSIDELKLPPILKKMCKFKSGLVLITGPTGSGKSTTLAAMVEQINLTLKKHIIMIEDPIEFVFSNKKSIISQREIGEDSSCFSQALKSSLRQDPDVIVIGEIRDRESLNIAMRAAETGHLCICTLHTLGVVATIERIMDLYDSREKEIARTQLSLVLKGIVSQQLIKIEDGKKSSRLDVRLGRIGVFEVMLNDKSSSNMIREGRLSQLSNYILTNGSKGMTTMDNYLIKLYEEKKISMESVLSNCIDDKLIKNRYNIHQL</sequence>
<dbReference type="InterPro" id="IPR027417">
    <property type="entry name" value="P-loop_NTPase"/>
</dbReference>
<dbReference type="EMBL" id="VUNE01000003">
    <property type="protein sequence ID" value="MST62485.1"/>
    <property type="molecule type" value="Genomic_DNA"/>
</dbReference>
<dbReference type="PANTHER" id="PTHR30486:SF6">
    <property type="entry name" value="TYPE IV PILUS RETRACTATION ATPASE PILT"/>
    <property type="match status" value="1"/>
</dbReference>
<accession>A0A6N7X018</accession>
<dbReference type="Proteomes" id="UP000440713">
    <property type="component" value="Unassembled WGS sequence"/>
</dbReference>
<dbReference type="GO" id="GO:0005524">
    <property type="term" value="F:ATP binding"/>
    <property type="evidence" value="ECO:0007669"/>
    <property type="project" value="InterPro"/>
</dbReference>
<gene>
    <name evidence="3" type="ORF">FYJ71_05850</name>
</gene>
<dbReference type="Gene3D" id="3.40.50.300">
    <property type="entry name" value="P-loop containing nucleotide triphosphate hydrolases"/>
    <property type="match status" value="1"/>
</dbReference>
<comment type="caution">
    <text evidence="3">The sequence shown here is derived from an EMBL/GenBank/DDBJ whole genome shotgun (WGS) entry which is preliminary data.</text>
</comment>
<dbReference type="SMART" id="SM00382">
    <property type="entry name" value="AAA"/>
    <property type="match status" value="1"/>
</dbReference>
<dbReference type="NCBIfam" id="TIGR01420">
    <property type="entry name" value="pilT_fam"/>
    <property type="match status" value="1"/>
</dbReference>
<dbReference type="InterPro" id="IPR003593">
    <property type="entry name" value="AAA+_ATPase"/>
</dbReference>
<dbReference type="PANTHER" id="PTHR30486">
    <property type="entry name" value="TWITCHING MOTILITY PROTEIN PILT"/>
    <property type="match status" value="1"/>
</dbReference>
<dbReference type="Pfam" id="PF00437">
    <property type="entry name" value="T2SSE"/>
    <property type="match status" value="1"/>
</dbReference>
<dbReference type="InterPro" id="IPR050921">
    <property type="entry name" value="T4SS_GSP_E_ATPase"/>
</dbReference>
<name>A0A6N7X018_9FIRM</name>
<dbReference type="InterPro" id="IPR006321">
    <property type="entry name" value="PilT/PilU"/>
</dbReference>
<dbReference type="CDD" id="cd01131">
    <property type="entry name" value="PilT"/>
    <property type="match status" value="1"/>
</dbReference>
<evidence type="ECO:0000256" key="1">
    <source>
        <dbReference type="ARBA" id="ARBA00006611"/>
    </source>
</evidence>
<dbReference type="Gene3D" id="3.30.450.90">
    <property type="match status" value="1"/>
</dbReference>
<protein>
    <submittedName>
        <fullName evidence="3">PilT/PilU family type 4a pilus ATPase</fullName>
    </submittedName>
</protein>
<reference evidence="3 4" key="1">
    <citation type="submission" date="2019-08" db="EMBL/GenBank/DDBJ databases">
        <title>In-depth cultivation of the pig gut microbiome towards novel bacterial diversity and tailored functional studies.</title>
        <authorList>
            <person name="Wylensek D."/>
            <person name="Hitch T.C.A."/>
            <person name="Clavel T."/>
        </authorList>
    </citation>
    <scope>NUCLEOTIDE SEQUENCE [LARGE SCALE GENOMIC DNA]</scope>
    <source>
        <strain evidence="3 4">WCA-SAB-591-4A-A</strain>
    </source>
</reference>
<comment type="similarity">
    <text evidence="1">Belongs to the GSP E family.</text>
</comment>